<evidence type="ECO:0000313" key="1">
    <source>
        <dbReference type="EMBL" id="OXU18675.1"/>
    </source>
</evidence>
<keyword evidence="2" id="KW-1185">Reference proteome</keyword>
<accession>A0A232EK04</accession>
<proteinExistence type="predicted"/>
<name>A0A232EK04_9HYME</name>
<comment type="caution">
    <text evidence="1">The sequence shown here is derived from an EMBL/GenBank/DDBJ whole genome shotgun (WGS) entry which is preliminary data.</text>
</comment>
<organism evidence="1 2">
    <name type="scientific">Trichomalopsis sarcophagae</name>
    <dbReference type="NCBI Taxonomy" id="543379"/>
    <lineage>
        <taxon>Eukaryota</taxon>
        <taxon>Metazoa</taxon>
        <taxon>Ecdysozoa</taxon>
        <taxon>Arthropoda</taxon>
        <taxon>Hexapoda</taxon>
        <taxon>Insecta</taxon>
        <taxon>Pterygota</taxon>
        <taxon>Neoptera</taxon>
        <taxon>Endopterygota</taxon>
        <taxon>Hymenoptera</taxon>
        <taxon>Apocrita</taxon>
        <taxon>Proctotrupomorpha</taxon>
        <taxon>Chalcidoidea</taxon>
        <taxon>Pteromalidae</taxon>
        <taxon>Pteromalinae</taxon>
        <taxon>Trichomalopsis</taxon>
    </lineage>
</organism>
<reference evidence="1 2" key="1">
    <citation type="journal article" date="2017" name="Curr. Biol.">
        <title>The Evolution of Venom by Co-option of Single-Copy Genes.</title>
        <authorList>
            <person name="Martinson E.O."/>
            <person name="Mrinalini"/>
            <person name="Kelkar Y.D."/>
            <person name="Chang C.H."/>
            <person name="Werren J.H."/>
        </authorList>
    </citation>
    <scope>NUCLEOTIDE SEQUENCE [LARGE SCALE GENOMIC DNA]</scope>
    <source>
        <strain evidence="1 2">Alberta</strain>
        <tissue evidence="1">Whole body</tissue>
    </source>
</reference>
<dbReference type="AlphaFoldDB" id="A0A232EK04"/>
<gene>
    <name evidence="1" type="ORF">TSAR_010389</name>
</gene>
<sequence length="82" mass="9553">MPQPPGLHMRTKKKTFFMNPEGEHHFKVNEGIGQYKVWCANEDLLQVLASLKRNSTEFDNDLKKSLDSPKIGINRKRKLKML</sequence>
<dbReference type="EMBL" id="NNAY01003907">
    <property type="protein sequence ID" value="OXU18675.1"/>
    <property type="molecule type" value="Genomic_DNA"/>
</dbReference>
<protein>
    <submittedName>
        <fullName evidence="1">Uncharacterized protein</fullName>
    </submittedName>
</protein>
<dbReference type="Proteomes" id="UP000215335">
    <property type="component" value="Unassembled WGS sequence"/>
</dbReference>
<evidence type="ECO:0000313" key="2">
    <source>
        <dbReference type="Proteomes" id="UP000215335"/>
    </source>
</evidence>